<keyword evidence="8" id="KW-0406">Ion transport</keyword>
<dbReference type="FunFam" id="1.20.1250.20:FF:000302">
    <property type="entry name" value="MFS siderochrome iron transporter MirB"/>
    <property type="match status" value="1"/>
</dbReference>
<feature type="transmembrane region" description="Helical" evidence="10">
    <location>
        <begin position="560"/>
        <end position="578"/>
    </location>
</feature>
<feature type="transmembrane region" description="Helical" evidence="10">
    <location>
        <begin position="445"/>
        <end position="472"/>
    </location>
</feature>
<keyword evidence="5 10" id="KW-0812">Transmembrane</keyword>
<feature type="transmembrane region" description="Helical" evidence="10">
    <location>
        <begin position="484"/>
        <end position="506"/>
    </location>
</feature>
<feature type="transmembrane region" description="Helical" evidence="10">
    <location>
        <begin position="276"/>
        <end position="309"/>
    </location>
</feature>
<keyword evidence="4" id="KW-0410">Iron transport</keyword>
<organism evidence="12 13">
    <name type="scientific">Acrodontium crateriforme</name>
    <dbReference type="NCBI Taxonomy" id="150365"/>
    <lineage>
        <taxon>Eukaryota</taxon>
        <taxon>Fungi</taxon>
        <taxon>Dikarya</taxon>
        <taxon>Ascomycota</taxon>
        <taxon>Pezizomycotina</taxon>
        <taxon>Dothideomycetes</taxon>
        <taxon>Dothideomycetidae</taxon>
        <taxon>Mycosphaerellales</taxon>
        <taxon>Teratosphaeriaceae</taxon>
        <taxon>Acrodontium</taxon>
    </lineage>
</organism>
<evidence type="ECO:0000313" key="12">
    <source>
        <dbReference type="EMBL" id="WPH04752.1"/>
    </source>
</evidence>
<evidence type="ECO:0000313" key="13">
    <source>
        <dbReference type="Proteomes" id="UP001303373"/>
    </source>
</evidence>
<dbReference type="InterPro" id="IPR020846">
    <property type="entry name" value="MFS_dom"/>
</dbReference>
<feature type="transmembrane region" description="Helical" evidence="10">
    <location>
        <begin position="391"/>
        <end position="412"/>
    </location>
</feature>
<evidence type="ECO:0000256" key="8">
    <source>
        <dbReference type="ARBA" id="ARBA00023065"/>
    </source>
</evidence>
<comment type="subcellular location">
    <subcellularLocation>
        <location evidence="1">Membrane</location>
        <topology evidence="1">Multi-pass membrane protein</topology>
    </subcellularLocation>
</comment>
<feature type="transmembrane region" description="Helical" evidence="10">
    <location>
        <begin position="77"/>
        <end position="99"/>
    </location>
</feature>
<evidence type="ECO:0000256" key="7">
    <source>
        <dbReference type="ARBA" id="ARBA00023004"/>
    </source>
</evidence>
<evidence type="ECO:0000256" key="3">
    <source>
        <dbReference type="ARBA" id="ARBA00022448"/>
    </source>
</evidence>
<accession>A0AAQ3MA11</accession>
<dbReference type="GO" id="GO:0005886">
    <property type="term" value="C:plasma membrane"/>
    <property type="evidence" value="ECO:0007669"/>
    <property type="project" value="TreeGrafter"/>
</dbReference>
<feature type="transmembrane region" description="Helical" evidence="10">
    <location>
        <begin position="199"/>
        <end position="215"/>
    </location>
</feature>
<dbReference type="EMBL" id="CP138592">
    <property type="protein sequence ID" value="WPH04752.1"/>
    <property type="molecule type" value="Genomic_DNA"/>
</dbReference>
<feature type="transmembrane region" description="Helical" evidence="10">
    <location>
        <begin position="111"/>
        <end position="130"/>
    </location>
</feature>
<dbReference type="Gene3D" id="1.20.1250.20">
    <property type="entry name" value="MFS general substrate transporter like domains"/>
    <property type="match status" value="2"/>
</dbReference>
<evidence type="ECO:0000256" key="1">
    <source>
        <dbReference type="ARBA" id="ARBA00004141"/>
    </source>
</evidence>
<feature type="domain" description="Major facilitator superfamily (MFS) profile" evidence="11">
    <location>
        <begin position="77"/>
        <end position="582"/>
    </location>
</feature>
<dbReference type="GO" id="GO:0006826">
    <property type="term" value="P:iron ion transport"/>
    <property type="evidence" value="ECO:0007669"/>
    <property type="project" value="UniProtKB-KW"/>
</dbReference>
<dbReference type="GO" id="GO:0022857">
    <property type="term" value="F:transmembrane transporter activity"/>
    <property type="evidence" value="ECO:0007669"/>
    <property type="project" value="InterPro"/>
</dbReference>
<feature type="transmembrane region" description="Helical" evidence="10">
    <location>
        <begin position="354"/>
        <end position="371"/>
    </location>
</feature>
<evidence type="ECO:0000256" key="5">
    <source>
        <dbReference type="ARBA" id="ARBA00022692"/>
    </source>
</evidence>
<evidence type="ECO:0000256" key="9">
    <source>
        <dbReference type="ARBA" id="ARBA00023136"/>
    </source>
</evidence>
<dbReference type="Proteomes" id="UP001303373">
    <property type="component" value="Chromosome 13"/>
</dbReference>
<dbReference type="InterPro" id="IPR011701">
    <property type="entry name" value="MFS"/>
</dbReference>
<dbReference type="AlphaFoldDB" id="A0AAQ3MA11"/>
<evidence type="ECO:0000256" key="6">
    <source>
        <dbReference type="ARBA" id="ARBA00022989"/>
    </source>
</evidence>
<dbReference type="FunFam" id="1.20.1250.20:FF:000284">
    <property type="entry name" value="Siderophore iron transporter mirB"/>
    <property type="match status" value="1"/>
</dbReference>
<sequence>MPSLLGRFNECPRIREQSMSYGTTGTTPRLHLEDHADVLYQPVKEDDPQLTSKVAQEGVRLAEATTNAWTKTSLRSAYVFMWLLYFVNAWRLSLTSNLLPFITSGFESHSLIPVIVIVSSIMGAVTYMPLAKVLNVWDRSTGFAIMVLFAMVGLILSATCNGIGVFCASQVFYSIGFTGIIFAVDVVTADTSTLRDRGLAYAFTASPYIITAFAGPKAAMSFNDNNWRWAFGTFAIILPFVALPFFVLLRYNRNVAMKKGLIPSKAKSNRTIVQSIWYYAVQFDLIGTFLLGAALILILLPFTIAQAAANGWREYYIIFMLVVGIACLLAFGFVERFVAPVPFLPWEMLSSRTVIGTCLLDATYLISYYCWNDYFSSYLQVVYGVDLATGGYISNVFDVVSGIWLLAVGLLIKKSGRFRWLLIIAVPLYILGIGLMIYFRRPSFSVGYTVMCQIFLAFAGGTMIICQQVAILAVSDHKNVASSLAFLGVFGNIGGGIGSSVSGAIWTQSLPDALQRLLPQSAVNDWEKIYDDINVQLSYPLGSPERTAIIAAYAQSQSRMLIAGTAIMALSLIWIFVIQDIKVTKTQTKGVLF</sequence>
<keyword evidence="6 10" id="KW-1133">Transmembrane helix</keyword>
<name>A0AAQ3MA11_9PEZI</name>
<keyword evidence="9 10" id="KW-0472">Membrane</keyword>
<feature type="transmembrane region" description="Helical" evidence="10">
    <location>
        <begin position="227"/>
        <end position="249"/>
    </location>
</feature>
<gene>
    <name evidence="12" type="ORF">R9X50_00764700</name>
</gene>
<evidence type="ECO:0000256" key="2">
    <source>
        <dbReference type="ARBA" id="ARBA00008335"/>
    </source>
</evidence>
<keyword evidence="3" id="KW-0813">Transport</keyword>
<dbReference type="GO" id="GO:0010106">
    <property type="term" value="P:cellular response to iron ion starvation"/>
    <property type="evidence" value="ECO:0007669"/>
    <property type="project" value="UniProtKB-ARBA"/>
</dbReference>
<dbReference type="PANTHER" id="PTHR23501">
    <property type="entry name" value="MAJOR FACILITATOR SUPERFAMILY"/>
    <property type="match status" value="1"/>
</dbReference>
<evidence type="ECO:0000256" key="4">
    <source>
        <dbReference type="ARBA" id="ARBA00022496"/>
    </source>
</evidence>
<dbReference type="PROSITE" id="PS50850">
    <property type="entry name" value="MFS"/>
    <property type="match status" value="1"/>
</dbReference>
<reference evidence="12 13" key="1">
    <citation type="submission" date="2023-11" db="EMBL/GenBank/DDBJ databases">
        <title>An acidophilic fungus is an integral part of prey digestion in a carnivorous sundew plant.</title>
        <authorList>
            <person name="Tsai I.J."/>
        </authorList>
    </citation>
    <scope>NUCLEOTIDE SEQUENCE [LARGE SCALE GENOMIC DNA]</scope>
    <source>
        <strain evidence="12">169a</strain>
    </source>
</reference>
<feature type="transmembrane region" description="Helical" evidence="10">
    <location>
        <begin position="419"/>
        <end position="439"/>
    </location>
</feature>
<keyword evidence="13" id="KW-1185">Reference proteome</keyword>
<keyword evidence="7" id="KW-0408">Iron</keyword>
<dbReference type="InterPro" id="IPR036259">
    <property type="entry name" value="MFS_trans_sf"/>
</dbReference>
<feature type="transmembrane region" description="Helical" evidence="10">
    <location>
        <begin position="315"/>
        <end position="334"/>
    </location>
</feature>
<feature type="transmembrane region" description="Helical" evidence="10">
    <location>
        <begin position="142"/>
        <end position="164"/>
    </location>
</feature>
<dbReference type="PANTHER" id="PTHR23501:SF55">
    <property type="entry name" value="SIDEROPHORE IRON TRANSPORTER, PUTATIVE (AFU_ORTHOLOGUE AFUA_3G03440)-RELATED"/>
    <property type="match status" value="1"/>
</dbReference>
<feature type="transmembrane region" description="Helical" evidence="10">
    <location>
        <begin position="170"/>
        <end position="187"/>
    </location>
</feature>
<evidence type="ECO:0000259" key="11">
    <source>
        <dbReference type="PROSITE" id="PS50850"/>
    </source>
</evidence>
<comment type="similarity">
    <text evidence="2">Belongs to the major facilitator superfamily.</text>
</comment>
<dbReference type="Pfam" id="PF07690">
    <property type="entry name" value="MFS_1"/>
    <property type="match status" value="1"/>
</dbReference>
<dbReference type="SUPFAM" id="SSF103473">
    <property type="entry name" value="MFS general substrate transporter"/>
    <property type="match status" value="2"/>
</dbReference>
<protein>
    <submittedName>
        <fullName evidence="12">Major facilitator superfamily domain-containing protein</fullName>
    </submittedName>
</protein>
<evidence type="ECO:0000256" key="10">
    <source>
        <dbReference type="SAM" id="Phobius"/>
    </source>
</evidence>
<proteinExistence type="inferred from homology"/>